<proteinExistence type="predicted"/>
<accession>A0A1S4AKU9</accession>
<dbReference type="SMR" id="A0A1S4AKU9"/>
<name>A0A1S4AKU9_TOBAC</name>
<dbReference type="GO" id="GO:0004523">
    <property type="term" value="F:RNA-DNA hybrid ribonuclease activity"/>
    <property type="evidence" value="ECO:0007669"/>
    <property type="project" value="InterPro"/>
</dbReference>
<dbReference type="PROSITE" id="PS50879">
    <property type="entry name" value="RNASE_H_1"/>
    <property type="match status" value="1"/>
</dbReference>
<dbReference type="KEGG" id="nta:107798804"/>
<dbReference type="SUPFAM" id="SSF53098">
    <property type="entry name" value="Ribonuclease H-like"/>
    <property type="match status" value="1"/>
</dbReference>
<reference evidence="2" key="1">
    <citation type="submission" date="2025-08" db="UniProtKB">
        <authorList>
            <consortium name="RefSeq"/>
        </authorList>
    </citation>
    <scope>IDENTIFICATION</scope>
</reference>
<dbReference type="InterPro" id="IPR012337">
    <property type="entry name" value="RNaseH-like_sf"/>
</dbReference>
<dbReference type="STRING" id="4097.A0A1S4AKU9"/>
<dbReference type="InterPro" id="IPR002156">
    <property type="entry name" value="RNaseH_domain"/>
</dbReference>
<evidence type="ECO:0000259" key="1">
    <source>
        <dbReference type="PROSITE" id="PS50879"/>
    </source>
</evidence>
<dbReference type="AlphaFoldDB" id="A0A1S4AKU9"/>
<dbReference type="GO" id="GO:0003676">
    <property type="term" value="F:nucleic acid binding"/>
    <property type="evidence" value="ECO:0007669"/>
    <property type="project" value="InterPro"/>
</dbReference>
<protein>
    <recommendedName>
        <fullName evidence="1">RNase H type-1 domain-containing protein</fullName>
    </recommendedName>
</protein>
<dbReference type="OrthoDB" id="1302587at2759"/>
<organism evidence="2">
    <name type="scientific">Nicotiana tabacum</name>
    <name type="common">Common tobacco</name>
    <dbReference type="NCBI Taxonomy" id="4097"/>
    <lineage>
        <taxon>Eukaryota</taxon>
        <taxon>Viridiplantae</taxon>
        <taxon>Streptophyta</taxon>
        <taxon>Embryophyta</taxon>
        <taxon>Tracheophyta</taxon>
        <taxon>Spermatophyta</taxon>
        <taxon>Magnoliopsida</taxon>
        <taxon>eudicotyledons</taxon>
        <taxon>Gunneridae</taxon>
        <taxon>Pentapetalae</taxon>
        <taxon>asterids</taxon>
        <taxon>lamiids</taxon>
        <taxon>Solanales</taxon>
        <taxon>Solanaceae</taxon>
        <taxon>Nicotianoideae</taxon>
        <taxon>Nicotianeae</taxon>
        <taxon>Nicotiana</taxon>
    </lineage>
</organism>
<dbReference type="PANTHER" id="PTHR48475">
    <property type="entry name" value="RIBONUCLEASE H"/>
    <property type="match status" value="1"/>
</dbReference>
<dbReference type="Pfam" id="PF13456">
    <property type="entry name" value="RVT_3"/>
    <property type="match status" value="1"/>
</dbReference>
<sequence length="413" mass="46193">MPTCSKGPETVSIEPSVTIKVGGRQTIANILGGLGGSARFRSSSGRRRHEISYLLCYESKNSLSAPRKIGLTFHSCLSKAYAYFQYHPIAVVRTFPLWNVLHKPELSGRLAKWAVKISEFDIEYKPRTAIKSQVLVDFMADCSPGLLPFATKEAVMVLQTTSGVWNLFTDRASNVKVSEIGVVLISPLGEILRQAIKTVLLTNNEAEYEALIAGLELARGLDSNVIEIKCDSQLVVNQVYGIFDTKEERMQQYVVIVQTLVALFREWSINHIPREENTEAYALANLGLSTKMKGSDSGTVVHIMHSVLDVDGYYEVNTTNLVWDWRNEIIDYLEHGKLPEDPKASQELHTKAASYIFWGGQLYRRSFQGPLAQCLGDTEANYVTREVYEGICGNHSGVDSLVLKLVRDGYYWP</sequence>
<feature type="domain" description="RNase H type-1" evidence="1">
    <location>
        <begin position="161"/>
        <end position="289"/>
    </location>
</feature>
<evidence type="ECO:0000313" key="2">
    <source>
        <dbReference type="RefSeq" id="XP_016477327.1"/>
    </source>
</evidence>
<gene>
    <name evidence="2" type="primary">LOC107798804</name>
</gene>
<dbReference type="CDD" id="cd09279">
    <property type="entry name" value="RNase_HI_like"/>
    <property type="match status" value="1"/>
</dbReference>
<dbReference type="PaxDb" id="4097-A0A1S4AKU9"/>
<dbReference type="PANTHER" id="PTHR48475:SF2">
    <property type="entry name" value="RIBONUCLEASE H"/>
    <property type="match status" value="1"/>
</dbReference>
<dbReference type="RefSeq" id="XP_016477327.1">
    <property type="nucleotide sequence ID" value="XM_016621841.1"/>
</dbReference>
<dbReference type="Gene3D" id="3.30.420.10">
    <property type="entry name" value="Ribonuclease H-like superfamily/Ribonuclease H"/>
    <property type="match status" value="1"/>
</dbReference>
<dbReference type="InterPro" id="IPR036397">
    <property type="entry name" value="RNaseH_sf"/>
</dbReference>